<gene>
    <name evidence="3" type="ORF">HO173_010895</name>
    <name evidence="2" type="ORF">HO173_012215</name>
</gene>
<comment type="caution">
    <text evidence="3">The sequence shown here is derived from an EMBL/GenBank/DDBJ whole genome shotgun (WGS) entry which is preliminary data.</text>
</comment>
<evidence type="ECO:0008006" key="5">
    <source>
        <dbReference type="Google" id="ProtNLM"/>
    </source>
</evidence>
<dbReference type="Proteomes" id="UP000578531">
    <property type="component" value="Unassembled WGS sequence"/>
</dbReference>
<evidence type="ECO:0000256" key="1">
    <source>
        <dbReference type="ARBA" id="ARBA00023242"/>
    </source>
</evidence>
<sequence>MNWGTLGTPLFSSLVVQPAIKYSENTCDLKGWCDEKLPACGKCVRLHLRCRFLDSKPVNTPSELGSISASAPSDDVVFPHPIESVLTSSRPSPGPSLTSFCAPFGGINGQITPKPVSVPGLLDLELLHHYTTSTCFPLSSIPSNRQIWQIAVPREAKSHGCLLHALLAISTVNLWYVNPTKRHLYERAALHHWNLALATSIPALNEVTRHNCRAQFAMSGIVSVLSFVSPHSGKFGMPSDPVNDILSVFTLIRGVTTVVQSAQEWIAQGSLGALIDCGWNPTTSPLSEDASVAFEKLFDTNEKETLDPSTRDIYRSTIQSLKKIFDIHTVVRDQPGLVFTWLVVVQASYITQLEKKKPMAVTILAHYAVLLHTSNGQWWLEGRGAHLVEFIRQILPPEWLPAILWPRKAVKMGWKWNAELDPAASGHAR</sequence>
<dbReference type="OrthoDB" id="5350673at2759"/>
<evidence type="ECO:0000313" key="3">
    <source>
        <dbReference type="EMBL" id="KAF6230779.1"/>
    </source>
</evidence>
<dbReference type="InterPro" id="IPR021858">
    <property type="entry name" value="Fun_TF"/>
</dbReference>
<dbReference type="PANTHER" id="PTHR47784:SF5">
    <property type="entry name" value="STEROL UPTAKE CONTROL PROTEIN 2"/>
    <property type="match status" value="1"/>
</dbReference>
<dbReference type="GeneID" id="59292541"/>
<dbReference type="RefSeq" id="XP_037160212.1">
    <property type="nucleotide sequence ID" value="XM_037312780.1"/>
</dbReference>
<dbReference type="GO" id="GO:0001228">
    <property type="term" value="F:DNA-binding transcription activator activity, RNA polymerase II-specific"/>
    <property type="evidence" value="ECO:0007669"/>
    <property type="project" value="TreeGrafter"/>
</dbReference>
<dbReference type="PANTHER" id="PTHR47784">
    <property type="entry name" value="STEROL UPTAKE CONTROL PROTEIN 2"/>
    <property type="match status" value="1"/>
</dbReference>
<dbReference type="GO" id="GO:0008270">
    <property type="term" value="F:zinc ion binding"/>
    <property type="evidence" value="ECO:0007669"/>
    <property type="project" value="InterPro"/>
</dbReference>
<dbReference type="CDD" id="cd00067">
    <property type="entry name" value="GAL4"/>
    <property type="match status" value="1"/>
</dbReference>
<reference evidence="3 4" key="1">
    <citation type="journal article" date="2020" name="Genomics">
        <title>Complete, high-quality genomes from long-read metagenomic sequencing of two wolf lichen thalli reveals enigmatic genome architecture.</title>
        <authorList>
            <person name="McKenzie S.K."/>
            <person name="Walston R.F."/>
            <person name="Allen J.L."/>
        </authorList>
    </citation>
    <scope>NUCLEOTIDE SEQUENCE [LARGE SCALE GENOMIC DNA]</scope>
    <source>
        <strain evidence="3">WasteWater2</strain>
    </source>
</reference>
<protein>
    <recommendedName>
        <fullName evidence="5">Zn(2)-C6 fungal-type domain-containing protein</fullName>
    </recommendedName>
</protein>
<dbReference type="Pfam" id="PF11951">
    <property type="entry name" value="Fungal_trans_2"/>
    <property type="match status" value="1"/>
</dbReference>
<dbReference type="InterPro" id="IPR053157">
    <property type="entry name" value="Sterol_Uptake_Regulator"/>
</dbReference>
<dbReference type="AlphaFoldDB" id="A0A8H6FLL7"/>
<dbReference type="EMBL" id="JACCJC010000064">
    <property type="protein sequence ID" value="KAF6230779.1"/>
    <property type="molecule type" value="Genomic_DNA"/>
</dbReference>
<keyword evidence="1" id="KW-0539">Nucleus</keyword>
<dbReference type="InterPro" id="IPR001138">
    <property type="entry name" value="Zn2Cys6_DnaBD"/>
</dbReference>
<organism evidence="3 4">
    <name type="scientific">Letharia columbiana</name>
    <dbReference type="NCBI Taxonomy" id="112416"/>
    <lineage>
        <taxon>Eukaryota</taxon>
        <taxon>Fungi</taxon>
        <taxon>Dikarya</taxon>
        <taxon>Ascomycota</taxon>
        <taxon>Pezizomycotina</taxon>
        <taxon>Lecanoromycetes</taxon>
        <taxon>OSLEUM clade</taxon>
        <taxon>Lecanoromycetidae</taxon>
        <taxon>Lecanorales</taxon>
        <taxon>Lecanorineae</taxon>
        <taxon>Parmeliaceae</taxon>
        <taxon>Letharia</taxon>
    </lineage>
</organism>
<accession>A0A8H6FLL7</accession>
<evidence type="ECO:0000313" key="4">
    <source>
        <dbReference type="Proteomes" id="UP000578531"/>
    </source>
</evidence>
<reference evidence="3" key="2">
    <citation type="submission" date="2020-05" db="EMBL/GenBank/DDBJ databases">
        <authorList>
            <person name="Mckenzie S.K."/>
            <person name="Walston R.F."/>
            <person name="Allen J.L."/>
        </authorList>
    </citation>
    <scope>NUCLEOTIDE SEQUENCE</scope>
    <source>
        <strain evidence="3">WasteWater2</strain>
    </source>
</reference>
<keyword evidence="4" id="KW-1185">Reference proteome</keyword>
<evidence type="ECO:0000313" key="2">
    <source>
        <dbReference type="EMBL" id="KAF6227576.1"/>
    </source>
</evidence>
<dbReference type="EMBL" id="JACCJC010000085">
    <property type="protein sequence ID" value="KAF6227576.1"/>
    <property type="molecule type" value="Genomic_DNA"/>
</dbReference>
<name>A0A8H6FLL7_9LECA</name>
<proteinExistence type="predicted"/>